<keyword evidence="8" id="KW-1185">Reference proteome</keyword>
<keyword evidence="1 5" id="KW-0479">Metal-binding</keyword>
<accession>A0A811L1U9</accession>
<dbReference type="AlphaFoldDB" id="A0A811L1U9"/>
<dbReference type="InterPro" id="IPR001275">
    <property type="entry name" value="DM_DNA-bd"/>
</dbReference>
<comment type="subcellular location">
    <subcellularLocation>
        <location evidence="5">Nucleus</location>
    </subcellularLocation>
</comment>
<dbReference type="Proteomes" id="UP000783686">
    <property type="component" value="Unassembled WGS sequence"/>
</dbReference>
<dbReference type="GO" id="GO:0005634">
    <property type="term" value="C:nucleus"/>
    <property type="evidence" value="ECO:0007669"/>
    <property type="project" value="UniProtKB-SubCell"/>
</dbReference>
<evidence type="ECO:0000256" key="5">
    <source>
        <dbReference type="PROSITE-ProRule" id="PRU00070"/>
    </source>
</evidence>
<keyword evidence="3 5" id="KW-0238">DNA-binding</keyword>
<dbReference type="PROSITE" id="PS40000">
    <property type="entry name" value="DM_1"/>
    <property type="match status" value="1"/>
</dbReference>
<evidence type="ECO:0000313" key="8">
    <source>
        <dbReference type="Proteomes" id="UP000614601"/>
    </source>
</evidence>
<dbReference type="InterPro" id="IPR036407">
    <property type="entry name" value="DM_DNA-bd_sf"/>
</dbReference>
<reference evidence="7" key="1">
    <citation type="submission" date="2020-09" db="EMBL/GenBank/DDBJ databases">
        <authorList>
            <person name="Kikuchi T."/>
        </authorList>
    </citation>
    <scope>NUCLEOTIDE SEQUENCE</scope>
    <source>
        <strain evidence="7">SH1</strain>
    </source>
</reference>
<dbReference type="Pfam" id="PF00751">
    <property type="entry name" value="DM"/>
    <property type="match status" value="1"/>
</dbReference>
<gene>
    <name evidence="7" type="ORF">BOKJ2_LOCUS9569</name>
</gene>
<dbReference type="PROSITE" id="PS50809">
    <property type="entry name" value="DM_2"/>
    <property type="match status" value="1"/>
</dbReference>
<sequence length="186" mass="20532">MCGKCRQHGFEVKYKNHPSSCPFAECPCSKCLYVDNYRKRIRETIRRLKIQKVLKNKALKAAEARNNNIMCLNLPSTSTTISVNPQALSSTNYLQNYSNPATVLSQHSFSTTPNTQLANDSLSSSPSGSCGTVTPIMNVSPYSSDSNNLARQLNSNVNLLPTGQNIAFLKPNNQLCIVPLFLCDLQ</sequence>
<protein>
    <recommendedName>
        <fullName evidence="6">DM domain-containing protein</fullName>
    </recommendedName>
</protein>
<dbReference type="GO" id="GO:0006355">
    <property type="term" value="P:regulation of DNA-templated transcription"/>
    <property type="evidence" value="ECO:0007669"/>
    <property type="project" value="InterPro"/>
</dbReference>
<evidence type="ECO:0000259" key="6">
    <source>
        <dbReference type="PROSITE" id="PS50809"/>
    </source>
</evidence>
<dbReference type="SMART" id="SM00301">
    <property type="entry name" value="DM"/>
    <property type="match status" value="1"/>
</dbReference>
<dbReference type="EMBL" id="CAJFDH010000004">
    <property type="protein sequence ID" value="CAD5221687.1"/>
    <property type="molecule type" value="Genomic_DNA"/>
</dbReference>
<evidence type="ECO:0000256" key="3">
    <source>
        <dbReference type="ARBA" id="ARBA00023125"/>
    </source>
</evidence>
<comment type="caution">
    <text evidence="7">The sequence shown here is derived from an EMBL/GenBank/DDBJ whole genome shotgun (WGS) entry which is preliminary data.</text>
</comment>
<evidence type="ECO:0000313" key="7">
    <source>
        <dbReference type="EMBL" id="CAD5221687.1"/>
    </source>
</evidence>
<keyword evidence="2 5" id="KW-0862">Zinc</keyword>
<proteinExistence type="predicted"/>
<keyword evidence="4 5" id="KW-0539">Nucleus</keyword>
<dbReference type="GO" id="GO:0046872">
    <property type="term" value="F:metal ion binding"/>
    <property type="evidence" value="ECO:0007669"/>
    <property type="project" value="UniProtKB-KW"/>
</dbReference>
<dbReference type="OrthoDB" id="6162476at2759"/>
<dbReference type="SUPFAM" id="SSF82927">
    <property type="entry name" value="Cysteine-rich DNA binding domain, (DM domain)"/>
    <property type="match status" value="1"/>
</dbReference>
<dbReference type="EMBL" id="CAJFCW020000004">
    <property type="protein sequence ID" value="CAG9115318.1"/>
    <property type="molecule type" value="Genomic_DNA"/>
</dbReference>
<feature type="DNA-binding region" description="DM" evidence="5">
    <location>
        <begin position="2"/>
        <end position="47"/>
    </location>
</feature>
<name>A0A811L1U9_9BILA</name>
<evidence type="ECO:0000256" key="1">
    <source>
        <dbReference type="ARBA" id="ARBA00022723"/>
    </source>
</evidence>
<feature type="domain" description="DM" evidence="6">
    <location>
        <begin position="2"/>
        <end position="47"/>
    </location>
</feature>
<evidence type="ECO:0000256" key="4">
    <source>
        <dbReference type="ARBA" id="ARBA00023242"/>
    </source>
</evidence>
<organism evidence="7 8">
    <name type="scientific">Bursaphelenchus okinawaensis</name>
    <dbReference type="NCBI Taxonomy" id="465554"/>
    <lineage>
        <taxon>Eukaryota</taxon>
        <taxon>Metazoa</taxon>
        <taxon>Ecdysozoa</taxon>
        <taxon>Nematoda</taxon>
        <taxon>Chromadorea</taxon>
        <taxon>Rhabditida</taxon>
        <taxon>Tylenchina</taxon>
        <taxon>Tylenchomorpha</taxon>
        <taxon>Aphelenchoidea</taxon>
        <taxon>Aphelenchoididae</taxon>
        <taxon>Bursaphelenchus</taxon>
    </lineage>
</organism>
<dbReference type="Proteomes" id="UP000614601">
    <property type="component" value="Unassembled WGS sequence"/>
</dbReference>
<dbReference type="Gene3D" id="4.10.1040.10">
    <property type="entry name" value="DM DNA-binding domain"/>
    <property type="match status" value="1"/>
</dbReference>
<evidence type="ECO:0000256" key="2">
    <source>
        <dbReference type="ARBA" id="ARBA00022833"/>
    </source>
</evidence>
<dbReference type="GO" id="GO:0043565">
    <property type="term" value="F:sequence-specific DNA binding"/>
    <property type="evidence" value="ECO:0007669"/>
    <property type="project" value="InterPro"/>
</dbReference>